<comment type="caution">
    <text evidence="6">The sequence shown here is derived from an EMBL/GenBank/DDBJ whole genome shotgun (WGS) entry which is preliminary data.</text>
</comment>
<dbReference type="Proteomes" id="UP001279734">
    <property type="component" value="Unassembled WGS sequence"/>
</dbReference>
<comment type="similarity">
    <text evidence="1 4">Belongs to the UDP-glycosyltransferase family.</text>
</comment>
<evidence type="ECO:0000256" key="3">
    <source>
        <dbReference type="ARBA" id="ARBA00022679"/>
    </source>
</evidence>
<dbReference type="SUPFAM" id="SSF53756">
    <property type="entry name" value="UDP-Glycosyltransferase/glycogen phosphorylase"/>
    <property type="match status" value="1"/>
</dbReference>
<name>A0AAD3XW40_NEPGR</name>
<keyword evidence="2 4" id="KW-0328">Glycosyltransferase</keyword>
<evidence type="ECO:0000256" key="1">
    <source>
        <dbReference type="ARBA" id="ARBA00009995"/>
    </source>
</evidence>
<evidence type="ECO:0000256" key="4">
    <source>
        <dbReference type="RuleBase" id="RU003718"/>
    </source>
</evidence>
<keyword evidence="7" id="KW-1185">Reference proteome</keyword>
<dbReference type="InterPro" id="IPR002213">
    <property type="entry name" value="UDP_glucos_trans"/>
</dbReference>
<evidence type="ECO:0000256" key="2">
    <source>
        <dbReference type="ARBA" id="ARBA00022676"/>
    </source>
</evidence>
<organism evidence="6 7">
    <name type="scientific">Nepenthes gracilis</name>
    <name type="common">Slender pitcher plant</name>
    <dbReference type="NCBI Taxonomy" id="150966"/>
    <lineage>
        <taxon>Eukaryota</taxon>
        <taxon>Viridiplantae</taxon>
        <taxon>Streptophyta</taxon>
        <taxon>Embryophyta</taxon>
        <taxon>Tracheophyta</taxon>
        <taxon>Spermatophyta</taxon>
        <taxon>Magnoliopsida</taxon>
        <taxon>eudicotyledons</taxon>
        <taxon>Gunneridae</taxon>
        <taxon>Pentapetalae</taxon>
        <taxon>Caryophyllales</taxon>
        <taxon>Nepenthaceae</taxon>
        <taxon>Nepenthes</taxon>
    </lineage>
</organism>
<accession>A0AAD3XW40</accession>
<keyword evidence="3 4" id="KW-0808">Transferase</keyword>
<reference evidence="6" key="1">
    <citation type="submission" date="2023-05" db="EMBL/GenBank/DDBJ databases">
        <title>Nepenthes gracilis genome sequencing.</title>
        <authorList>
            <person name="Fukushima K."/>
        </authorList>
    </citation>
    <scope>NUCLEOTIDE SEQUENCE</scope>
    <source>
        <strain evidence="6">SING2019-196</strain>
    </source>
</reference>
<protein>
    <recommendedName>
        <fullName evidence="5">Glycosyltransferase</fullName>
        <ecNumber evidence="5">2.4.1.-</ecNumber>
    </recommendedName>
</protein>
<sequence length="481" mass="52796">MDTIVMYPSIGISHITPMVELAKFVQSHHPSLFSITVLITPQPHANGAAVETEASLAKISAATPSITFRHLTSAQSLPSPPPSPPSPFLFIDTASRNNPLLHHTLQTIAETSTIKALVIDFFNTAALDVATVLNIPVYIYYTSSAYALAATLYLPTLHRTFSKSFKDYEEGVDVEIPGLVPVPTTHVSNSMADRTSKFYHHFLQIGRQMPNCKGFILNTFEKLQERTLKAISDGLCVEAGPTPPVFAVGPLIGGRVKSVGDEGGGRHECLSWLDSQPSKSVVYLCFGSMGVLPAEQLKEMAIGLEKSMQRFLWVVRSPPTESKPAPEDKEEPSLESFLPEGFLERVKERGLVVRSWAPQMEVLSHDSVGGFVTHCGWNSVVEAVWNGVPMVAWPLYAEQKLNKVFLVEDVKLALPLKWSRTGFVSAAELEERVRELMDSVGGNEIRERVARMKEAARAAMCDGGSSRVALDRVIELWKGGE</sequence>
<dbReference type="GO" id="GO:0035251">
    <property type="term" value="F:UDP-glucosyltransferase activity"/>
    <property type="evidence" value="ECO:0007669"/>
    <property type="project" value="InterPro"/>
</dbReference>
<dbReference type="PANTHER" id="PTHR48048">
    <property type="entry name" value="GLYCOSYLTRANSFERASE"/>
    <property type="match status" value="1"/>
</dbReference>
<evidence type="ECO:0000256" key="5">
    <source>
        <dbReference type="RuleBase" id="RU362057"/>
    </source>
</evidence>
<proteinExistence type="inferred from homology"/>
<evidence type="ECO:0000313" key="7">
    <source>
        <dbReference type="Proteomes" id="UP001279734"/>
    </source>
</evidence>
<dbReference type="CDD" id="cd03784">
    <property type="entry name" value="GT1_Gtf-like"/>
    <property type="match status" value="1"/>
</dbReference>
<dbReference type="Pfam" id="PF00201">
    <property type="entry name" value="UDPGT"/>
    <property type="match status" value="1"/>
</dbReference>
<dbReference type="InterPro" id="IPR035595">
    <property type="entry name" value="UDP_glycos_trans_CS"/>
</dbReference>
<dbReference type="EC" id="2.4.1.-" evidence="5"/>
<dbReference type="InterPro" id="IPR050481">
    <property type="entry name" value="UDP-glycosyltransf_plant"/>
</dbReference>
<dbReference type="AlphaFoldDB" id="A0AAD3XW40"/>
<dbReference type="Gene3D" id="3.40.50.2000">
    <property type="entry name" value="Glycogen Phosphorylase B"/>
    <property type="match status" value="2"/>
</dbReference>
<dbReference type="FunFam" id="3.40.50.2000:FF:000020">
    <property type="entry name" value="Glycosyltransferase"/>
    <property type="match status" value="1"/>
</dbReference>
<dbReference type="PROSITE" id="PS00375">
    <property type="entry name" value="UDPGT"/>
    <property type="match status" value="1"/>
</dbReference>
<dbReference type="PANTHER" id="PTHR48048:SF30">
    <property type="entry name" value="GLYCOSYLTRANSFERASE"/>
    <property type="match status" value="1"/>
</dbReference>
<gene>
    <name evidence="6" type="ORF">Nepgr_021474</name>
</gene>
<dbReference type="EMBL" id="BSYO01000021">
    <property type="protein sequence ID" value="GMH19633.1"/>
    <property type="molecule type" value="Genomic_DNA"/>
</dbReference>
<evidence type="ECO:0000313" key="6">
    <source>
        <dbReference type="EMBL" id="GMH19633.1"/>
    </source>
</evidence>